<feature type="transmembrane region" description="Helical" evidence="9">
    <location>
        <begin position="98"/>
        <end position="129"/>
    </location>
</feature>
<evidence type="ECO:0000256" key="8">
    <source>
        <dbReference type="ARBA" id="ARBA00023224"/>
    </source>
</evidence>
<gene>
    <name evidence="11" type="ORF">PLOB_00026553</name>
</gene>
<evidence type="ECO:0000256" key="9">
    <source>
        <dbReference type="SAM" id="Phobius"/>
    </source>
</evidence>
<feature type="transmembrane region" description="Helical" evidence="9">
    <location>
        <begin position="482"/>
        <end position="503"/>
    </location>
</feature>
<evidence type="ECO:0000313" key="11">
    <source>
        <dbReference type="EMBL" id="CAH3182296.1"/>
    </source>
</evidence>
<keyword evidence="4 9" id="KW-1133">Transmembrane helix</keyword>
<dbReference type="EMBL" id="CALNXK010000319">
    <property type="protein sequence ID" value="CAH3182296.1"/>
    <property type="molecule type" value="Genomic_DNA"/>
</dbReference>
<dbReference type="Gene3D" id="1.20.1070.10">
    <property type="entry name" value="Rhodopsin 7-helix transmembrane proteins"/>
    <property type="match status" value="2"/>
</dbReference>
<keyword evidence="12" id="KW-1185">Reference proteome</keyword>
<dbReference type="PROSITE" id="PS50262">
    <property type="entry name" value="G_PROTEIN_RECEP_F1_2"/>
    <property type="match status" value="2"/>
</dbReference>
<evidence type="ECO:0000256" key="7">
    <source>
        <dbReference type="ARBA" id="ARBA00023170"/>
    </source>
</evidence>
<evidence type="ECO:0000256" key="5">
    <source>
        <dbReference type="ARBA" id="ARBA00023040"/>
    </source>
</evidence>
<dbReference type="SUPFAM" id="SSF81321">
    <property type="entry name" value="Family A G protein-coupled receptor-like"/>
    <property type="match status" value="2"/>
</dbReference>
<keyword evidence="8" id="KW-0807">Transducer</keyword>
<comment type="subcellular location">
    <subcellularLocation>
        <location evidence="1">Cell membrane</location>
        <topology evidence="1">Multi-pass membrane protein</topology>
    </subcellularLocation>
</comment>
<evidence type="ECO:0000256" key="4">
    <source>
        <dbReference type="ARBA" id="ARBA00022989"/>
    </source>
</evidence>
<protein>
    <recommendedName>
        <fullName evidence="10">G-protein coupled receptors family 1 profile domain-containing protein</fullName>
    </recommendedName>
</protein>
<feature type="transmembrane region" description="Helical" evidence="9">
    <location>
        <begin position="23"/>
        <end position="50"/>
    </location>
</feature>
<accession>A0ABN8RS47</accession>
<sequence length="642" mass="72334">MAEQNCNRYLDYFVQLVFDTRSFFHGFCVLNFVFSLVATLGNLLVIRALMKTSTIPATVKKLFLSLTFSDLAVGLLPQLMTAIISAVMLKMASSEDDLAIFCPTVLIVLLYFQYLLATASFLNVIVIAFDRLLAVSLHLRYQELVTPVRVTIVLVSLWLTSCVSAFLYIFLLKGIAMASAVISVIGYVLTTMAYVRIYKVVKYHQNQMYSQNQLQNAETREAHKQRKSAYNSLFVSLVFVACYLPLLPSTMLYWTNTNEISFPVVNFASIFLIYLNSSLNPFIYCWRYPEIRQSVKSTVKQIFHMNDNTGLTSVKMCGPSPLTVFTMRILSCDGLTVCTLELDSLLQLVHHRRSSLLAFCVLNFVFSVVATLENILVIGALMKASTIPATVKKQLLSLAFSDLAVGLCSQLMTASTSASILKMASSGKNTAFFCPTVLGVQSYFRHLLATASFLNVIVIAFDRLLAVSLHLRYQELITPKRVNIALVSLWLISCITAFIFVFLPTSDGIVAAVILMIGYVLATVAYVRIYKVVKYHQNQIYSQIQLQNAQTREVLRQRKSAYNTIFVYLVFLACYLPLLPSATLYIINTSEISFIVANYASIFLINLNSSLNPLVYCWRYREIRQSVKSTVKKLFRMNENVT</sequence>
<evidence type="ECO:0000256" key="3">
    <source>
        <dbReference type="ARBA" id="ARBA00022692"/>
    </source>
</evidence>
<organism evidence="11 12">
    <name type="scientific">Porites lobata</name>
    <dbReference type="NCBI Taxonomy" id="104759"/>
    <lineage>
        <taxon>Eukaryota</taxon>
        <taxon>Metazoa</taxon>
        <taxon>Cnidaria</taxon>
        <taxon>Anthozoa</taxon>
        <taxon>Hexacorallia</taxon>
        <taxon>Scleractinia</taxon>
        <taxon>Fungiina</taxon>
        <taxon>Poritidae</taxon>
        <taxon>Porites</taxon>
    </lineage>
</organism>
<feature type="transmembrane region" description="Helical" evidence="9">
    <location>
        <begin position="356"/>
        <end position="382"/>
    </location>
</feature>
<keyword evidence="5" id="KW-0297">G-protein coupled receptor</keyword>
<feature type="transmembrane region" description="Helical" evidence="9">
    <location>
        <begin position="443"/>
        <end position="461"/>
    </location>
</feature>
<dbReference type="InterPro" id="IPR017452">
    <property type="entry name" value="GPCR_Rhodpsn_7TM"/>
</dbReference>
<dbReference type="InterPro" id="IPR000276">
    <property type="entry name" value="GPCR_Rhodpsn"/>
</dbReference>
<dbReference type="PANTHER" id="PTHR24249">
    <property type="entry name" value="HISTAMINE RECEPTOR-RELATED G-PROTEIN COUPLED RECEPTOR"/>
    <property type="match status" value="1"/>
</dbReference>
<evidence type="ECO:0000256" key="6">
    <source>
        <dbReference type="ARBA" id="ARBA00023136"/>
    </source>
</evidence>
<feature type="transmembrane region" description="Helical" evidence="9">
    <location>
        <begin position="177"/>
        <end position="198"/>
    </location>
</feature>
<feature type="transmembrane region" description="Helical" evidence="9">
    <location>
        <begin position="150"/>
        <end position="171"/>
    </location>
</feature>
<keyword evidence="6 9" id="KW-0472">Membrane</keyword>
<comment type="caution">
    <text evidence="11">The sequence shown here is derived from an EMBL/GenBank/DDBJ whole genome shotgun (WGS) entry which is preliminary data.</text>
</comment>
<evidence type="ECO:0000256" key="1">
    <source>
        <dbReference type="ARBA" id="ARBA00004651"/>
    </source>
</evidence>
<evidence type="ECO:0000256" key="2">
    <source>
        <dbReference type="ARBA" id="ARBA00022475"/>
    </source>
</evidence>
<name>A0ABN8RS47_9CNID</name>
<evidence type="ECO:0000259" key="10">
    <source>
        <dbReference type="PROSITE" id="PS50262"/>
    </source>
</evidence>
<dbReference type="PANTHER" id="PTHR24249:SF372">
    <property type="entry name" value="G-PROTEIN COUPLED RECEPTORS FAMILY 1 PROFILE DOMAIN-CONTAINING PROTEIN"/>
    <property type="match status" value="1"/>
</dbReference>
<proteinExistence type="predicted"/>
<keyword evidence="2" id="KW-1003">Cell membrane</keyword>
<keyword evidence="3 9" id="KW-0812">Transmembrane</keyword>
<dbReference type="Proteomes" id="UP001159405">
    <property type="component" value="Unassembled WGS sequence"/>
</dbReference>
<feature type="transmembrane region" description="Helical" evidence="9">
    <location>
        <begin position="62"/>
        <end position="86"/>
    </location>
</feature>
<feature type="transmembrane region" description="Helical" evidence="9">
    <location>
        <begin position="509"/>
        <end position="529"/>
    </location>
</feature>
<feature type="transmembrane region" description="Helical" evidence="9">
    <location>
        <begin position="599"/>
        <end position="618"/>
    </location>
</feature>
<feature type="transmembrane region" description="Helical" evidence="9">
    <location>
        <begin position="260"/>
        <end position="286"/>
    </location>
</feature>
<dbReference type="InterPro" id="IPR050569">
    <property type="entry name" value="TAAR"/>
</dbReference>
<dbReference type="CDD" id="cd00637">
    <property type="entry name" value="7tm_classA_rhodopsin-like"/>
    <property type="match status" value="2"/>
</dbReference>
<dbReference type="PRINTS" id="PR00237">
    <property type="entry name" value="GPCRRHODOPSN"/>
</dbReference>
<feature type="domain" description="G-protein coupled receptors family 1 profile" evidence="10">
    <location>
        <begin position="373"/>
        <end position="616"/>
    </location>
</feature>
<feature type="domain" description="G-protein coupled receptors family 1 profile" evidence="10">
    <location>
        <begin position="41"/>
        <end position="284"/>
    </location>
</feature>
<reference evidence="11 12" key="1">
    <citation type="submission" date="2022-05" db="EMBL/GenBank/DDBJ databases">
        <authorList>
            <consortium name="Genoscope - CEA"/>
            <person name="William W."/>
        </authorList>
    </citation>
    <scope>NUCLEOTIDE SEQUENCE [LARGE SCALE GENOMIC DNA]</scope>
</reference>
<feature type="transmembrane region" description="Helical" evidence="9">
    <location>
        <begin position="565"/>
        <end position="587"/>
    </location>
</feature>
<feature type="transmembrane region" description="Helical" evidence="9">
    <location>
        <begin position="233"/>
        <end position="254"/>
    </location>
</feature>
<dbReference type="Pfam" id="PF00001">
    <property type="entry name" value="7tm_1"/>
    <property type="match status" value="3"/>
</dbReference>
<keyword evidence="7" id="KW-0675">Receptor</keyword>
<evidence type="ECO:0000313" key="12">
    <source>
        <dbReference type="Proteomes" id="UP001159405"/>
    </source>
</evidence>